<feature type="domain" description="GST N-terminal" evidence="1">
    <location>
        <begin position="1"/>
        <end position="83"/>
    </location>
</feature>
<keyword evidence="2" id="KW-0808">Transferase</keyword>
<sequence length="205" mass="23093">MKLTFSPGSPFARKVRIAAIELGLIDKIELTPAAVAPTQKNEAYSHDISPVRKLPALILDDGNVIVDSYVITEYLDELAGGNKLIPASGPARWKVKSEHSMLQGMTDAMLLCRYEVGVRPKEFLWQAWYDDQWDRAWQGLARFENHPDILTRPMDAAQIALVCVLGYADFRFPDCGWHKAFPKLDAFHNKMLQRESVKISVPPKG</sequence>
<dbReference type="KEGG" id="trb:HB776_20520"/>
<dbReference type="SUPFAM" id="SSF47616">
    <property type="entry name" value="GST C-terminal domain-like"/>
    <property type="match status" value="1"/>
</dbReference>
<evidence type="ECO:0000259" key="1">
    <source>
        <dbReference type="PROSITE" id="PS50404"/>
    </source>
</evidence>
<dbReference type="EMBL" id="CP050292">
    <property type="protein sequence ID" value="QND73326.1"/>
    <property type="molecule type" value="Genomic_DNA"/>
</dbReference>
<proteinExistence type="predicted"/>
<dbReference type="InterPro" id="IPR036249">
    <property type="entry name" value="Thioredoxin-like_sf"/>
</dbReference>
<gene>
    <name evidence="2" type="ORF">HB776_20520</name>
</gene>
<organism evidence="2 3">
    <name type="scientific">Tardiphaga robiniae</name>
    <dbReference type="NCBI Taxonomy" id="943830"/>
    <lineage>
        <taxon>Bacteria</taxon>
        <taxon>Pseudomonadati</taxon>
        <taxon>Pseudomonadota</taxon>
        <taxon>Alphaproteobacteria</taxon>
        <taxon>Hyphomicrobiales</taxon>
        <taxon>Nitrobacteraceae</taxon>
        <taxon>Tardiphaga</taxon>
    </lineage>
</organism>
<dbReference type="CDD" id="cd03205">
    <property type="entry name" value="GST_C_6"/>
    <property type="match status" value="1"/>
</dbReference>
<dbReference type="Pfam" id="PF13417">
    <property type="entry name" value="GST_N_3"/>
    <property type="match status" value="1"/>
</dbReference>
<dbReference type="PANTHER" id="PTHR43968:SF6">
    <property type="entry name" value="GLUTATHIONE S-TRANSFERASE OMEGA"/>
    <property type="match status" value="1"/>
</dbReference>
<dbReference type="GO" id="GO:0005737">
    <property type="term" value="C:cytoplasm"/>
    <property type="evidence" value="ECO:0007669"/>
    <property type="project" value="TreeGrafter"/>
</dbReference>
<dbReference type="Pfam" id="PF13410">
    <property type="entry name" value="GST_C_2"/>
    <property type="match status" value="1"/>
</dbReference>
<dbReference type="SUPFAM" id="SSF52833">
    <property type="entry name" value="Thioredoxin-like"/>
    <property type="match status" value="1"/>
</dbReference>
<evidence type="ECO:0000313" key="2">
    <source>
        <dbReference type="EMBL" id="QND73326.1"/>
    </source>
</evidence>
<accession>A0A7G6U2U4</accession>
<dbReference type="InterPro" id="IPR004045">
    <property type="entry name" value="Glutathione_S-Trfase_N"/>
</dbReference>
<dbReference type="RefSeq" id="WP_184512100.1">
    <property type="nucleotide sequence ID" value="NZ_CP050292.1"/>
</dbReference>
<dbReference type="GO" id="GO:0016740">
    <property type="term" value="F:transferase activity"/>
    <property type="evidence" value="ECO:0007669"/>
    <property type="project" value="UniProtKB-KW"/>
</dbReference>
<evidence type="ECO:0000313" key="3">
    <source>
        <dbReference type="Proteomes" id="UP000515291"/>
    </source>
</evidence>
<reference evidence="3" key="1">
    <citation type="journal article" date="2020" name="Mol. Plant Microbe">
        <title>Rhizobial microsymbionts of the narrowly endemic Oxytropis species growing in Kamchatka are characterized by significant genetic diversity and possess a set of genes that are associated with T3SS and T6SS secretion systems and can affect the development of symbiosis.</title>
        <authorList>
            <person name="Safronova V."/>
            <person name="Guro P."/>
            <person name="Sazanova A."/>
            <person name="Kuznetsova I."/>
            <person name="Belimov A."/>
            <person name="Yakubov V."/>
            <person name="Chirak E."/>
            <person name="Afonin A."/>
            <person name="Gogolev Y."/>
            <person name="Andronov E."/>
            <person name="Tikhonovich I."/>
        </authorList>
    </citation>
    <scope>NUCLEOTIDE SEQUENCE [LARGE SCALE GENOMIC DNA]</scope>
    <source>
        <strain evidence="3">581</strain>
    </source>
</reference>
<protein>
    <submittedName>
        <fullName evidence="2">Glutathione S-transferase family protein</fullName>
    </submittedName>
</protein>
<name>A0A7G6U2U4_9BRAD</name>
<dbReference type="Proteomes" id="UP000515291">
    <property type="component" value="Chromosome"/>
</dbReference>
<dbReference type="Gene3D" id="1.20.1050.10">
    <property type="match status" value="1"/>
</dbReference>
<dbReference type="InterPro" id="IPR050983">
    <property type="entry name" value="GST_Omega/HSP26"/>
</dbReference>
<dbReference type="Gene3D" id="3.40.30.10">
    <property type="entry name" value="Glutaredoxin"/>
    <property type="match status" value="1"/>
</dbReference>
<dbReference type="AlphaFoldDB" id="A0A7G6U2U4"/>
<dbReference type="PROSITE" id="PS50404">
    <property type="entry name" value="GST_NTER"/>
    <property type="match status" value="1"/>
</dbReference>
<dbReference type="PANTHER" id="PTHR43968">
    <property type="match status" value="1"/>
</dbReference>
<dbReference type="InterPro" id="IPR036282">
    <property type="entry name" value="Glutathione-S-Trfase_C_sf"/>
</dbReference>